<proteinExistence type="predicted"/>
<sequence>METVSTIHVISVSGGKDSLATLLIAIARCGLANVVAIFCDTGNEHDDTYAYLDYLEGVLGIKIVRLKADFTEQVLAKRQFIARDMRTRREYDTRLVFEADGVTPVPKRDGRGVIVLNKKGKPVQKTVKVGGGRRVRWSNKAKRRALSVMFPTGNPFLDLCMWKGRFPSRKAQFCTEELKRNMAVGFQMELMDAGHNVVSWQGVRRDESENRRDAKKIERVGRGLWIFRPIVEWSAAQVFELAASRGIRPNPLYLQGMGRVGCLPCINCSKPELRQIAARFPEHPARIAEWERIVGMCSKRGYSTFMTDAHPAKDRRVIFMALNIEARVEWSKTTRGGKQFNLLDEVENDGEAGCSSSYGLCDQGETA</sequence>
<gene>
    <name evidence="2" type="ORF">RD110_15700</name>
</gene>
<evidence type="ECO:0000313" key="2">
    <source>
        <dbReference type="EMBL" id="APW38466.1"/>
    </source>
</evidence>
<dbReference type="Proteomes" id="UP000186609">
    <property type="component" value="Chromosome"/>
</dbReference>
<accession>A0A1P8JXI8</accession>
<dbReference type="PANTHER" id="PTHR43196:SF2">
    <property type="entry name" value="PHOSPHOADENOSINE PHOSPHOSULFATE REDUCTASE"/>
    <property type="match status" value="1"/>
</dbReference>
<keyword evidence="3" id="KW-1185">Reference proteome</keyword>
<evidence type="ECO:0000259" key="1">
    <source>
        <dbReference type="Pfam" id="PF01507"/>
    </source>
</evidence>
<dbReference type="InterPro" id="IPR014729">
    <property type="entry name" value="Rossmann-like_a/b/a_fold"/>
</dbReference>
<dbReference type="InterPro" id="IPR002500">
    <property type="entry name" value="PAPS_reduct_dom"/>
</dbReference>
<dbReference type="PANTHER" id="PTHR43196">
    <property type="entry name" value="SULFATE ADENYLYLTRANSFERASE SUBUNIT 2"/>
    <property type="match status" value="1"/>
</dbReference>
<evidence type="ECO:0000313" key="3">
    <source>
        <dbReference type="Proteomes" id="UP000186609"/>
    </source>
</evidence>
<dbReference type="InterPro" id="IPR050128">
    <property type="entry name" value="Sulfate_adenylyltrnsfr_sub2"/>
</dbReference>
<dbReference type="RefSeq" id="WP_076200345.1">
    <property type="nucleotide sequence ID" value="NZ_CP019236.1"/>
</dbReference>
<organism evidence="2 3">
    <name type="scientific">Rhodoferax koreensis</name>
    <dbReference type="NCBI Taxonomy" id="1842727"/>
    <lineage>
        <taxon>Bacteria</taxon>
        <taxon>Pseudomonadati</taxon>
        <taxon>Pseudomonadota</taxon>
        <taxon>Betaproteobacteria</taxon>
        <taxon>Burkholderiales</taxon>
        <taxon>Comamonadaceae</taxon>
        <taxon>Rhodoferax</taxon>
    </lineage>
</organism>
<dbReference type="AlphaFoldDB" id="A0A1P8JXI8"/>
<protein>
    <submittedName>
        <fullName evidence="2">Phosphoadenosine phosphosulfate reductase</fullName>
    </submittedName>
</protein>
<dbReference type="Pfam" id="PF01507">
    <property type="entry name" value="PAPS_reduct"/>
    <property type="match status" value="2"/>
</dbReference>
<dbReference type="KEGG" id="rhy:RD110_15700"/>
<dbReference type="GO" id="GO:0003824">
    <property type="term" value="F:catalytic activity"/>
    <property type="evidence" value="ECO:0007669"/>
    <property type="project" value="InterPro"/>
</dbReference>
<dbReference type="SUPFAM" id="SSF52402">
    <property type="entry name" value="Adenine nucleotide alpha hydrolases-like"/>
    <property type="match status" value="1"/>
</dbReference>
<dbReference type="STRING" id="1842727.RD110_15700"/>
<reference evidence="2 3" key="1">
    <citation type="submission" date="2017-01" db="EMBL/GenBank/DDBJ databases">
        <authorList>
            <person name="Mah S.A."/>
            <person name="Swanson W.J."/>
            <person name="Moy G.W."/>
            <person name="Vacquier V.D."/>
        </authorList>
    </citation>
    <scope>NUCLEOTIDE SEQUENCE [LARGE SCALE GENOMIC DNA]</scope>
    <source>
        <strain evidence="2 3">DCY110</strain>
    </source>
</reference>
<dbReference type="EMBL" id="CP019236">
    <property type="protein sequence ID" value="APW38466.1"/>
    <property type="molecule type" value="Genomic_DNA"/>
</dbReference>
<feature type="domain" description="Phosphoadenosine phosphosulphate reductase" evidence="1">
    <location>
        <begin position="8"/>
        <end position="68"/>
    </location>
</feature>
<feature type="domain" description="Phosphoadenosine phosphosulphate reductase" evidence="1">
    <location>
        <begin position="189"/>
        <end position="267"/>
    </location>
</feature>
<name>A0A1P8JXI8_9BURK</name>
<dbReference type="Gene3D" id="3.40.50.620">
    <property type="entry name" value="HUPs"/>
    <property type="match status" value="2"/>
</dbReference>